<protein>
    <submittedName>
        <fullName evidence="1">Uncharacterized protein</fullName>
    </submittedName>
</protein>
<sequence>IFGAPWPGPDETIKESDWKVITGPDLLHSLDAQAKWLWPKLPCKALRVFMHPDFPFEAALFYEDKPPIQRTADNPAEACAEAILSLIKGEVSGEDATLPSAEA</sequence>
<name>A0A0F9AX62_9ZZZZ</name>
<dbReference type="EMBL" id="LAZR01043820">
    <property type="protein sequence ID" value="KKL06172.1"/>
    <property type="molecule type" value="Genomic_DNA"/>
</dbReference>
<organism evidence="1">
    <name type="scientific">marine sediment metagenome</name>
    <dbReference type="NCBI Taxonomy" id="412755"/>
    <lineage>
        <taxon>unclassified sequences</taxon>
        <taxon>metagenomes</taxon>
        <taxon>ecological metagenomes</taxon>
    </lineage>
</organism>
<comment type="caution">
    <text evidence="1">The sequence shown here is derived from an EMBL/GenBank/DDBJ whole genome shotgun (WGS) entry which is preliminary data.</text>
</comment>
<dbReference type="AlphaFoldDB" id="A0A0F9AX62"/>
<gene>
    <name evidence="1" type="ORF">LCGC14_2598720</name>
</gene>
<proteinExistence type="predicted"/>
<reference evidence="1" key="1">
    <citation type="journal article" date="2015" name="Nature">
        <title>Complex archaea that bridge the gap between prokaryotes and eukaryotes.</title>
        <authorList>
            <person name="Spang A."/>
            <person name="Saw J.H."/>
            <person name="Jorgensen S.L."/>
            <person name="Zaremba-Niedzwiedzka K."/>
            <person name="Martijn J."/>
            <person name="Lind A.E."/>
            <person name="van Eijk R."/>
            <person name="Schleper C."/>
            <person name="Guy L."/>
            <person name="Ettema T.J."/>
        </authorList>
    </citation>
    <scope>NUCLEOTIDE SEQUENCE</scope>
</reference>
<evidence type="ECO:0000313" key="1">
    <source>
        <dbReference type="EMBL" id="KKL06172.1"/>
    </source>
</evidence>
<feature type="non-terminal residue" evidence="1">
    <location>
        <position position="1"/>
    </location>
</feature>
<accession>A0A0F9AX62</accession>